<feature type="region of interest" description="Disordered" evidence="4">
    <location>
        <begin position="1"/>
        <end position="165"/>
    </location>
</feature>
<proteinExistence type="predicted"/>
<feature type="repeat" description="WD" evidence="3">
    <location>
        <begin position="400"/>
        <end position="434"/>
    </location>
</feature>
<dbReference type="PANTHER" id="PTHR14221:SF0">
    <property type="entry name" value="WD REPEAT-CONTAINING PROTEIN 44"/>
    <property type="match status" value="1"/>
</dbReference>
<keyword evidence="2" id="KW-0677">Repeat</keyword>
<dbReference type="EMBL" id="BRXX01000238">
    <property type="protein sequence ID" value="GMH99774.1"/>
    <property type="molecule type" value="Genomic_DNA"/>
</dbReference>
<dbReference type="SMART" id="SM00320">
    <property type="entry name" value="WD40"/>
    <property type="match status" value="6"/>
</dbReference>
<dbReference type="Pfam" id="PF00400">
    <property type="entry name" value="WD40"/>
    <property type="match status" value="4"/>
</dbReference>
<dbReference type="PROSITE" id="PS00678">
    <property type="entry name" value="WD_REPEATS_1"/>
    <property type="match status" value="1"/>
</dbReference>
<accession>A0A9W7C5X5</accession>
<feature type="region of interest" description="Disordered" evidence="4">
    <location>
        <begin position="304"/>
        <end position="340"/>
    </location>
</feature>
<dbReference type="Proteomes" id="UP001165160">
    <property type="component" value="Unassembled WGS sequence"/>
</dbReference>
<feature type="region of interest" description="Disordered" evidence="4">
    <location>
        <begin position="487"/>
        <end position="547"/>
    </location>
</feature>
<sequence>MMSGDDSSGSSSDSDDFVDASQGPPTSFTSSGSGLSSQGGNILVDHSVVDTSPMMNAASQPLEKKPSPSLPLPPHDPDLDPDLDTDSPLPPRAPTPTNSGSEDSDVESVTSEFADGTSKPSRLSLEEVMGSSTKKVKDDTDLGGGVMESPEPRSPAGSVSSTEKYKMIDKDTGKVFDIRDLDEVIDSTQYSLIPTKEEIIRRKEEGEGADSDGEGSAAGARKKSVKGFLKGFKNAITSEKTSEPIHSNSVPVKSSKKDVSEFGDLVQLTSIPPSVAHSGPIWVMKFSKDGRYLATGGGDKLVKVWEVRRKPPSASESEKSKKKKNKIPTNQPPVDKYHQSHPQGYAEQISLFSGPPIRTYSDHTADVISLSWSRTTFLLSASLDKTVRLWHISRSECLHLFQHSDFVTSVDFHPIEDRYFLSGGFDKKLRIWSIPDGRVKEWSQAPEMVTAARFTPNGLMVVAGLYHGQVYFYSTEGMRYYTQVDAKNRHGSQSGGKKVTGLEFLRGGGGSDRSSYLSSRSSRDSNSSSASTNSNFGRSSSESSSGLSSRTSALFLEQLLITTNDSRLRLVGMDDYSQLMKYKGLTNWSMQISASFSESGQHIIAGSEDGKVYIWNTQKQENSKIMLGGKKDRNKSTESFTATSAQPPIVTEALFCPTKTVKHSFLSASVLDGGSNFDCGEDLSSAMVVTGDYDGGIRVYLRAKVYEELVEVNKIDLGKGKGQGVPNVARVGEVGGGLGWGGDTAF</sequence>
<dbReference type="PROSITE" id="PS50082">
    <property type="entry name" value="WD_REPEATS_2"/>
    <property type="match status" value="4"/>
</dbReference>
<dbReference type="InterPro" id="IPR001680">
    <property type="entry name" value="WD40_rpt"/>
</dbReference>
<dbReference type="InterPro" id="IPR020472">
    <property type="entry name" value="WD40_PAC1"/>
</dbReference>
<feature type="compositionally biased region" description="Low complexity" evidence="4">
    <location>
        <begin position="1"/>
        <end position="12"/>
    </location>
</feature>
<organism evidence="5 6">
    <name type="scientific">Triparma verrucosa</name>
    <dbReference type="NCBI Taxonomy" id="1606542"/>
    <lineage>
        <taxon>Eukaryota</taxon>
        <taxon>Sar</taxon>
        <taxon>Stramenopiles</taxon>
        <taxon>Ochrophyta</taxon>
        <taxon>Bolidophyceae</taxon>
        <taxon>Parmales</taxon>
        <taxon>Triparmaceae</taxon>
        <taxon>Triparma</taxon>
    </lineage>
</organism>
<feature type="compositionally biased region" description="Low complexity" evidence="4">
    <location>
        <begin position="21"/>
        <end position="40"/>
    </location>
</feature>
<dbReference type="PRINTS" id="PR00320">
    <property type="entry name" value="GPROTEINBRPT"/>
</dbReference>
<evidence type="ECO:0000313" key="5">
    <source>
        <dbReference type="EMBL" id="GMH99774.1"/>
    </source>
</evidence>
<dbReference type="InterPro" id="IPR040324">
    <property type="entry name" value="WDR44/Dgr2"/>
</dbReference>
<evidence type="ECO:0000256" key="1">
    <source>
        <dbReference type="ARBA" id="ARBA00022574"/>
    </source>
</evidence>
<dbReference type="AlphaFoldDB" id="A0A9W7C5X5"/>
<evidence type="ECO:0000256" key="3">
    <source>
        <dbReference type="PROSITE-ProRule" id="PRU00221"/>
    </source>
</evidence>
<evidence type="ECO:0008006" key="7">
    <source>
        <dbReference type="Google" id="ProtNLM"/>
    </source>
</evidence>
<gene>
    <name evidence="5" type="ORF">TrVE_jg3929</name>
</gene>
<dbReference type="InterPro" id="IPR036322">
    <property type="entry name" value="WD40_repeat_dom_sf"/>
</dbReference>
<evidence type="ECO:0000256" key="4">
    <source>
        <dbReference type="SAM" id="MobiDB-lite"/>
    </source>
</evidence>
<dbReference type="Gene3D" id="2.130.10.10">
    <property type="entry name" value="YVTN repeat-like/Quinoprotein amine dehydrogenase"/>
    <property type="match status" value="1"/>
</dbReference>
<dbReference type="InterPro" id="IPR015943">
    <property type="entry name" value="WD40/YVTN_repeat-like_dom_sf"/>
</dbReference>
<name>A0A9W7C5X5_9STRA</name>
<feature type="repeat" description="WD" evidence="3">
    <location>
        <begin position="360"/>
        <end position="400"/>
    </location>
</feature>
<feature type="compositionally biased region" description="Polar residues" evidence="4">
    <location>
        <begin position="49"/>
        <end position="59"/>
    </location>
</feature>
<evidence type="ECO:0000256" key="2">
    <source>
        <dbReference type="ARBA" id="ARBA00022737"/>
    </source>
</evidence>
<feature type="repeat" description="WD" evidence="3">
    <location>
        <begin position="274"/>
        <end position="315"/>
    </location>
</feature>
<reference evidence="6" key="1">
    <citation type="journal article" date="2023" name="Commun. Biol.">
        <title>Genome analysis of Parmales, the sister group of diatoms, reveals the evolutionary specialization of diatoms from phago-mixotrophs to photoautotrophs.</title>
        <authorList>
            <person name="Ban H."/>
            <person name="Sato S."/>
            <person name="Yoshikawa S."/>
            <person name="Yamada K."/>
            <person name="Nakamura Y."/>
            <person name="Ichinomiya M."/>
            <person name="Sato N."/>
            <person name="Blanc-Mathieu R."/>
            <person name="Endo H."/>
            <person name="Kuwata A."/>
            <person name="Ogata H."/>
        </authorList>
    </citation>
    <scope>NUCLEOTIDE SEQUENCE [LARGE SCALE GENOMIC DNA]</scope>
    <source>
        <strain evidence="6">NIES 3699</strain>
    </source>
</reference>
<keyword evidence="6" id="KW-1185">Reference proteome</keyword>
<protein>
    <recommendedName>
        <fullName evidence="7">WD40 repeat-like protein</fullName>
    </recommendedName>
</protein>
<feature type="compositionally biased region" description="Low complexity" evidence="4">
    <location>
        <begin position="512"/>
        <end position="547"/>
    </location>
</feature>
<feature type="repeat" description="WD" evidence="3">
    <location>
        <begin position="593"/>
        <end position="625"/>
    </location>
</feature>
<dbReference type="SUPFAM" id="SSF50978">
    <property type="entry name" value="WD40 repeat-like"/>
    <property type="match status" value="1"/>
</dbReference>
<dbReference type="InterPro" id="IPR019775">
    <property type="entry name" value="WD40_repeat_CS"/>
</dbReference>
<dbReference type="PANTHER" id="PTHR14221">
    <property type="entry name" value="WD REPEAT DOMAIN 44"/>
    <property type="match status" value="1"/>
</dbReference>
<evidence type="ECO:0000313" key="6">
    <source>
        <dbReference type="Proteomes" id="UP001165160"/>
    </source>
</evidence>
<comment type="caution">
    <text evidence="5">The sequence shown here is derived from an EMBL/GenBank/DDBJ whole genome shotgun (WGS) entry which is preliminary data.</text>
</comment>
<feature type="region of interest" description="Disordered" evidence="4">
    <location>
        <begin position="199"/>
        <end position="222"/>
    </location>
</feature>
<dbReference type="PROSITE" id="PS50294">
    <property type="entry name" value="WD_REPEATS_REGION"/>
    <property type="match status" value="3"/>
</dbReference>
<keyword evidence="1 3" id="KW-0853">WD repeat</keyword>